<protein>
    <submittedName>
        <fullName evidence="7">FAD-dependent oxidoreductase</fullName>
    </submittedName>
</protein>
<dbReference type="PRINTS" id="PR00411">
    <property type="entry name" value="PNDRDTASEI"/>
</dbReference>
<dbReference type="PRINTS" id="PR00368">
    <property type="entry name" value="FADPNR"/>
</dbReference>
<dbReference type="PANTHER" id="PTHR43429">
    <property type="entry name" value="PYRIDINE NUCLEOTIDE-DISULFIDE OXIDOREDUCTASE DOMAIN-CONTAINING"/>
    <property type="match status" value="1"/>
</dbReference>
<comment type="cofactor">
    <cofactor evidence="1">
        <name>FAD</name>
        <dbReference type="ChEBI" id="CHEBI:57692"/>
    </cofactor>
</comment>
<dbReference type="Pfam" id="PF07992">
    <property type="entry name" value="Pyr_redox_2"/>
    <property type="match status" value="1"/>
</dbReference>
<evidence type="ECO:0000256" key="3">
    <source>
        <dbReference type="ARBA" id="ARBA00022630"/>
    </source>
</evidence>
<dbReference type="Proteomes" id="UP001149719">
    <property type="component" value="Unassembled WGS sequence"/>
</dbReference>
<dbReference type="SUPFAM" id="SSF51905">
    <property type="entry name" value="FAD/NAD(P)-binding domain"/>
    <property type="match status" value="2"/>
</dbReference>
<feature type="domain" description="FAD/NAD(P)-binding" evidence="5">
    <location>
        <begin position="7"/>
        <end position="284"/>
    </location>
</feature>
<dbReference type="Gene3D" id="3.30.390.30">
    <property type="match status" value="1"/>
</dbReference>
<sequence>MSLIKENLVIVGAGMAGSRLAEKIQEEYPQRFSITLIGEEREVGYNRILLSSLLAKECVMNDLSLIDVTRFTHQKGVVIKANPVIDIDCQSKQIGLQDGRRLGFDKLILATGSRSSRLVIPGAAADNVIGFRDMQDVSVMTSLTAESRVVVIGGGLLGLEAAVGLMKRGHKVTVLHRAKFLLNRQLDETAAGLLLSRLSAMGIEFRLGVTSKEFHLSNKTSTQADSVTLSTSETITASLFVCATGIDPEVSLAKKSGLIVNRAIVVNQHLETSMKDVFALGECSEFEGHTFGLVAPIWDQLDCLLSSLSAGKKAFSVKPTPTKLKVSGVQLFSVGEIHPLKEEGVIQYTDRSLNHYRKLVVKEGKLVGVILYGNVVDGGWYFQLIQNQTDVSNMLDTLIFGEAYCSKSVA</sequence>
<dbReference type="InterPro" id="IPR050260">
    <property type="entry name" value="FAD-bd_OxRdtase"/>
</dbReference>
<comment type="similarity">
    <text evidence="2">Belongs to the FAD-dependent oxidoreductase family.</text>
</comment>
<evidence type="ECO:0000313" key="8">
    <source>
        <dbReference type="Proteomes" id="UP001149719"/>
    </source>
</evidence>
<evidence type="ECO:0000256" key="1">
    <source>
        <dbReference type="ARBA" id="ARBA00001974"/>
    </source>
</evidence>
<organism evidence="7 8">
    <name type="scientific">Marinomonas phaeophyticola</name>
    <dbReference type="NCBI Taxonomy" id="3004091"/>
    <lineage>
        <taxon>Bacteria</taxon>
        <taxon>Pseudomonadati</taxon>
        <taxon>Pseudomonadota</taxon>
        <taxon>Gammaproteobacteria</taxon>
        <taxon>Oceanospirillales</taxon>
        <taxon>Oceanospirillaceae</taxon>
        <taxon>Marinomonas</taxon>
    </lineage>
</organism>
<feature type="domain" description="NADH-rubredoxin oxidoreductase C-terminal" evidence="6">
    <location>
        <begin position="322"/>
        <end position="389"/>
    </location>
</feature>
<dbReference type="PANTHER" id="PTHR43429:SF3">
    <property type="entry name" value="NITRITE REDUCTASE [NAD(P)H]"/>
    <property type="match status" value="1"/>
</dbReference>
<dbReference type="InterPro" id="IPR036188">
    <property type="entry name" value="FAD/NAD-bd_sf"/>
</dbReference>
<evidence type="ECO:0000256" key="4">
    <source>
        <dbReference type="ARBA" id="ARBA00022827"/>
    </source>
</evidence>
<dbReference type="Pfam" id="PF18267">
    <property type="entry name" value="Rubredoxin_C"/>
    <property type="match status" value="1"/>
</dbReference>
<evidence type="ECO:0000313" key="7">
    <source>
        <dbReference type="EMBL" id="MCZ2723408.1"/>
    </source>
</evidence>
<evidence type="ECO:0000256" key="2">
    <source>
        <dbReference type="ARBA" id="ARBA00006442"/>
    </source>
</evidence>
<dbReference type="EMBL" id="JAPUBN010000021">
    <property type="protein sequence ID" value="MCZ2723408.1"/>
    <property type="molecule type" value="Genomic_DNA"/>
</dbReference>
<reference evidence="7" key="1">
    <citation type="submission" date="2022-12" db="EMBL/GenBank/DDBJ databases">
        <title>Marinomonas 15G1-11 sp. nov, isolated from marine algae.</title>
        <authorList>
            <person name="Butt M."/>
            <person name="Choi D.G."/>
            <person name="Kim J.M."/>
            <person name="Lee J.K."/>
            <person name="Baek J.H."/>
            <person name="Jeon C.O."/>
        </authorList>
    </citation>
    <scope>NUCLEOTIDE SEQUENCE</scope>
    <source>
        <strain evidence="7">15G1-11</strain>
    </source>
</reference>
<keyword evidence="8" id="KW-1185">Reference proteome</keyword>
<comment type="caution">
    <text evidence="7">The sequence shown here is derived from an EMBL/GenBank/DDBJ whole genome shotgun (WGS) entry which is preliminary data.</text>
</comment>
<gene>
    <name evidence="7" type="ORF">O1D97_17780</name>
</gene>
<accession>A0ABT4K069</accession>
<dbReference type="Gene3D" id="3.50.50.60">
    <property type="entry name" value="FAD/NAD(P)-binding domain"/>
    <property type="match status" value="2"/>
</dbReference>
<keyword evidence="3" id="KW-0285">Flavoprotein</keyword>
<dbReference type="InterPro" id="IPR023753">
    <property type="entry name" value="FAD/NAD-binding_dom"/>
</dbReference>
<proteinExistence type="inferred from homology"/>
<evidence type="ECO:0000259" key="5">
    <source>
        <dbReference type="Pfam" id="PF07992"/>
    </source>
</evidence>
<evidence type="ECO:0000259" key="6">
    <source>
        <dbReference type="Pfam" id="PF18267"/>
    </source>
</evidence>
<name>A0ABT4K069_9GAMM</name>
<dbReference type="InterPro" id="IPR016156">
    <property type="entry name" value="FAD/NAD-linked_Rdtase_dimer_sf"/>
</dbReference>
<dbReference type="InterPro" id="IPR041575">
    <property type="entry name" value="Rubredoxin_C"/>
</dbReference>
<keyword evidence="4" id="KW-0274">FAD</keyword>
<dbReference type="RefSeq" id="WP_269127516.1">
    <property type="nucleotide sequence ID" value="NZ_JAPUBN010000021.1"/>
</dbReference>